<feature type="domain" description="AMP-binding enzyme C-terminal" evidence="4">
    <location>
        <begin position="427"/>
        <end position="502"/>
    </location>
</feature>
<dbReference type="AlphaFoldDB" id="A0A7W9GZS7"/>
<dbReference type="PROSITE" id="PS00455">
    <property type="entry name" value="AMP_BINDING"/>
    <property type="match status" value="1"/>
</dbReference>
<dbReference type="GO" id="GO:0006631">
    <property type="term" value="P:fatty acid metabolic process"/>
    <property type="evidence" value="ECO:0007669"/>
    <property type="project" value="TreeGrafter"/>
</dbReference>
<dbReference type="GO" id="GO:0031956">
    <property type="term" value="F:medium-chain fatty acid-CoA ligase activity"/>
    <property type="evidence" value="ECO:0007669"/>
    <property type="project" value="TreeGrafter"/>
</dbReference>
<dbReference type="Proteomes" id="UP000590647">
    <property type="component" value="Unassembled WGS sequence"/>
</dbReference>
<evidence type="ECO:0000259" key="4">
    <source>
        <dbReference type="Pfam" id="PF13193"/>
    </source>
</evidence>
<dbReference type="SUPFAM" id="SSF56801">
    <property type="entry name" value="Acetyl-CoA synthetase-like"/>
    <property type="match status" value="1"/>
</dbReference>
<dbReference type="InterPro" id="IPR045851">
    <property type="entry name" value="AMP-bd_C_sf"/>
</dbReference>
<dbReference type="InterPro" id="IPR025110">
    <property type="entry name" value="AMP-bd_C"/>
</dbReference>
<keyword evidence="2 5" id="KW-0436">Ligase</keyword>
<sequence length="510" mass="53916">MTGPTRHRPMFRLGHLLERRAQLHPDRTALVFGDRTWTYGQLRDWIVVSARQLRRHGAGPGSVVAYAGTSRPEVFVLMYATSRIGGVFVPVNGAATPPEIAYLLADSGADVLITDAACAVKLVDDGTVPPDVTRLCLDEEPPDGYAPLIRTPDEPVGDDAPAPVTEDDLALIAYTSGTSGRPKGVLLTHGNVFWSCVNGLLGLDLARDDVTLITTPVFHIAVLSGVGCYTWAKGGTVVLEPAFSVDNFLTTVRRHRVSVTFAVPAMLALIARHPGFAAADLSSLRWILSGGAAAPAPVAEVFHRRGIPVLSSYGLTETAAGVTYRDPRDGPGCSGEAGLAAPLAEVRIVGSDNRPLPHGTTGEIVVRSPSVAAGYLGLPEDSAASRDAGGWFHGGDRGYMDSEGRLVVVGRMKDTIITGGENVDPTEVEEALAACPCVDEAAVVGTPDPVWGEIVTAIVVPAEGADCSLEGIQTFLSASLTRHKIPRRLEVRDRLPRTATGKLQRSLLRG</sequence>
<reference evidence="5 6" key="1">
    <citation type="submission" date="2020-08" db="EMBL/GenBank/DDBJ databases">
        <title>Sequencing the genomes of 1000 actinobacteria strains.</title>
        <authorList>
            <person name="Klenk H.-P."/>
        </authorList>
    </citation>
    <scope>NUCLEOTIDE SEQUENCE [LARGE SCALE GENOMIC DNA]</scope>
    <source>
        <strain evidence="5 6">DSM 40084</strain>
    </source>
</reference>
<dbReference type="EMBL" id="JACHNE010000001">
    <property type="protein sequence ID" value="MBB5792681.1"/>
    <property type="molecule type" value="Genomic_DNA"/>
</dbReference>
<dbReference type="PANTHER" id="PTHR43201">
    <property type="entry name" value="ACYL-COA SYNTHETASE"/>
    <property type="match status" value="1"/>
</dbReference>
<dbReference type="InterPro" id="IPR020845">
    <property type="entry name" value="AMP-binding_CS"/>
</dbReference>
<evidence type="ECO:0000259" key="3">
    <source>
        <dbReference type="Pfam" id="PF00501"/>
    </source>
</evidence>
<protein>
    <submittedName>
        <fullName evidence="5">Fatty-acyl-CoA synthase</fullName>
        <ecNumber evidence="5">6.2.1.-</ecNumber>
    </submittedName>
</protein>
<dbReference type="RefSeq" id="WP_184980425.1">
    <property type="nucleotide sequence ID" value="NZ_JACHNE010000001.1"/>
</dbReference>
<gene>
    <name evidence="5" type="ORF">HDA41_000645</name>
</gene>
<dbReference type="Gene3D" id="3.30.300.30">
    <property type="match status" value="1"/>
</dbReference>
<dbReference type="InterPro" id="IPR042099">
    <property type="entry name" value="ANL_N_sf"/>
</dbReference>
<name>A0A7W9GZS7_9ACTN</name>
<evidence type="ECO:0000313" key="5">
    <source>
        <dbReference type="EMBL" id="MBB5792681.1"/>
    </source>
</evidence>
<proteinExistence type="inferred from homology"/>
<feature type="domain" description="AMP-dependent synthetase/ligase" evidence="3">
    <location>
        <begin position="17"/>
        <end position="376"/>
    </location>
</feature>
<dbReference type="Pfam" id="PF13193">
    <property type="entry name" value="AMP-binding_C"/>
    <property type="match status" value="1"/>
</dbReference>
<dbReference type="Pfam" id="PF00501">
    <property type="entry name" value="AMP-binding"/>
    <property type="match status" value="1"/>
</dbReference>
<dbReference type="EC" id="6.2.1.-" evidence="5"/>
<dbReference type="Gene3D" id="3.40.50.12780">
    <property type="entry name" value="N-terminal domain of ligase-like"/>
    <property type="match status" value="1"/>
</dbReference>
<dbReference type="PANTHER" id="PTHR43201:SF5">
    <property type="entry name" value="MEDIUM-CHAIN ACYL-COA LIGASE ACSF2, MITOCHONDRIAL"/>
    <property type="match status" value="1"/>
</dbReference>
<evidence type="ECO:0000313" key="6">
    <source>
        <dbReference type="Proteomes" id="UP000590647"/>
    </source>
</evidence>
<organism evidence="5 6">
    <name type="scientific">Streptomyces caelestis</name>
    <dbReference type="NCBI Taxonomy" id="36816"/>
    <lineage>
        <taxon>Bacteria</taxon>
        <taxon>Bacillati</taxon>
        <taxon>Actinomycetota</taxon>
        <taxon>Actinomycetes</taxon>
        <taxon>Kitasatosporales</taxon>
        <taxon>Streptomycetaceae</taxon>
        <taxon>Streptomyces</taxon>
    </lineage>
</organism>
<keyword evidence="6" id="KW-1185">Reference proteome</keyword>
<evidence type="ECO:0000256" key="1">
    <source>
        <dbReference type="ARBA" id="ARBA00006432"/>
    </source>
</evidence>
<evidence type="ECO:0000256" key="2">
    <source>
        <dbReference type="ARBA" id="ARBA00022598"/>
    </source>
</evidence>
<comment type="similarity">
    <text evidence="1">Belongs to the ATP-dependent AMP-binding enzyme family.</text>
</comment>
<comment type="caution">
    <text evidence="5">The sequence shown here is derived from an EMBL/GenBank/DDBJ whole genome shotgun (WGS) entry which is preliminary data.</text>
</comment>
<dbReference type="InterPro" id="IPR000873">
    <property type="entry name" value="AMP-dep_synth/lig_dom"/>
</dbReference>
<accession>A0A7W9GZS7</accession>